<dbReference type="GO" id="GO:0016787">
    <property type="term" value="F:hydrolase activity"/>
    <property type="evidence" value="ECO:0007669"/>
    <property type="project" value="UniProtKB-KW"/>
</dbReference>
<dbReference type="Gene3D" id="3.40.50.1820">
    <property type="entry name" value="alpha/beta hydrolase"/>
    <property type="match status" value="1"/>
</dbReference>
<dbReference type="AlphaFoldDB" id="A0A934UVU2"/>
<protein>
    <submittedName>
        <fullName evidence="2">Alpha/beta fold hydrolase</fullName>
    </submittedName>
</protein>
<keyword evidence="3" id="KW-1185">Reference proteome</keyword>
<gene>
    <name evidence="2" type="ORF">JD276_14670</name>
</gene>
<reference evidence="2" key="1">
    <citation type="submission" date="2020-12" db="EMBL/GenBank/DDBJ databases">
        <title>Leucobacter sp. CAS1, isolated from Chromium sludge.</title>
        <authorList>
            <person name="Xu Z."/>
        </authorList>
    </citation>
    <scope>NUCLEOTIDE SEQUENCE</scope>
    <source>
        <strain evidence="2">CSA1</strain>
    </source>
</reference>
<dbReference type="InterPro" id="IPR017208">
    <property type="entry name" value="UCP037442_abhydr"/>
</dbReference>
<dbReference type="Pfam" id="PF00561">
    <property type="entry name" value="Abhydrolase_1"/>
    <property type="match status" value="1"/>
</dbReference>
<dbReference type="EMBL" id="JAEHOH010000024">
    <property type="protein sequence ID" value="MBK0420275.1"/>
    <property type="molecule type" value="Genomic_DNA"/>
</dbReference>
<proteinExistence type="predicted"/>
<feature type="domain" description="AB hydrolase-1" evidence="1">
    <location>
        <begin position="51"/>
        <end position="161"/>
    </location>
</feature>
<dbReference type="Proteomes" id="UP000608530">
    <property type="component" value="Unassembled WGS sequence"/>
</dbReference>
<evidence type="ECO:0000259" key="1">
    <source>
        <dbReference type="Pfam" id="PF00561"/>
    </source>
</evidence>
<keyword evidence="2" id="KW-0378">Hydrolase</keyword>
<accession>A0A934UVU2</accession>
<dbReference type="InterPro" id="IPR029058">
    <property type="entry name" value="AB_hydrolase_fold"/>
</dbReference>
<dbReference type="PIRSF" id="PIRSF037442">
    <property type="entry name" value="UCP037442_abhydr"/>
    <property type="match status" value="1"/>
</dbReference>
<dbReference type="SUPFAM" id="SSF53474">
    <property type="entry name" value="alpha/beta-Hydrolases"/>
    <property type="match status" value="1"/>
</dbReference>
<sequence length="320" mass="36414">MIESDYEYEDVAIVCADGEKIQARYFSATAPACDIEHVAIIAPATGVQARYYWRFASYLAENGVTTLVPDYRGIGRSAPNALKEYRKAKIRWHYWGTRDLEACILWMRKRHGAQARLSAVGHSFGGYAAILAEHASKIDRLLMVGAQHAHWPDYEKKQRFSLFIKWHVCMPVISRALGYFPGKRLGWLENLPQGVALDWARGASDYSKTIGPEGEAILRRSARLTLPVLAVNPTDDPYATQAAVRRTLNYLPQAECEEIYLHPRNLDVDEIGHFGLFHQRFQNTFWTAAFGWLTGHAEPGLFHLSNLDSLVVWYEEEEQK</sequence>
<comment type="caution">
    <text evidence="2">The sequence shown here is derived from an EMBL/GenBank/DDBJ whole genome shotgun (WGS) entry which is preliminary data.</text>
</comment>
<dbReference type="InterPro" id="IPR000073">
    <property type="entry name" value="AB_hydrolase_1"/>
</dbReference>
<evidence type="ECO:0000313" key="3">
    <source>
        <dbReference type="Proteomes" id="UP000608530"/>
    </source>
</evidence>
<dbReference type="RefSeq" id="WP_200116413.1">
    <property type="nucleotide sequence ID" value="NZ_JAEHOH010000024.1"/>
</dbReference>
<evidence type="ECO:0000313" key="2">
    <source>
        <dbReference type="EMBL" id="MBK0420275.1"/>
    </source>
</evidence>
<name>A0A934UVU2_9MICO</name>
<organism evidence="2 3">
    <name type="scientific">Leucobacter chromiisoli</name>
    <dbReference type="NCBI Taxonomy" id="2796471"/>
    <lineage>
        <taxon>Bacteria</taxon>
        <taxon>Bacillati</taxon>
        <taxon>Actinomycetota</taxon>
        <taxon>Actinomycetes</taxon>
        <taxon>Micrococcales</taxon>
        <taxon>Microbacteriaceae</taxon>
        <taxon>Leucobacter</taxon>
    </lineage>
</organism>